<feature type="compositionally biased region" description="Basic and acidic residues" evidence="1">
    <location>
        <begin position="27"/>
        <end position="55"/>
    </location>
</feature>
<evidence type="ECO:0000256" key="1">
    <source>
        <dbReference type="SAM" id="MobiDB-lite"/>
    </source>
</evidence>
<comment type="caution">
    <text evidence="2">The sequence shown here is derived from an EMBL/GenBank/DDBJ whole genome shotgun (WGS) entry which is preliminary data.</text>
</comment>
<evidence type="ECO:0000313" key="3">
    <source>
        <dbReference type="Proteomes" id="UP000663846"/>
    </source>
</evidence>
<proteinExistence type="predicted"/>
<organism evidence="2 3">
    <name type="scientific">Rhizoctonia solani</name>
    <dbReference type="NCBI Taxonomy" id="456999"/>
    <lineage>
        <taxon>Eukaryota</taxon>
        <taxon>Fungi</taxon>
        <taxon>Dikarya</taxon>
        <taxon>Basidiomycota</taxon>
        <taxon>Agaricomycotina</taxon>
        <taxon>Agaricomycetes</taxon>
        <taxon>Cantharellales</taxon>
        <taxon>Ceratobasidiaceae</taxon>
        <taxon>Rhizoctonia</taxon>
    </lineage>
</organism>
<evidence type="ECO:0000313" key="2">
    <source>
        <dbReference type="EMBL" id="CAE6450320.1"/>
    </source>
</evidence>
<feature type="region of interest" description="Disordered" evidence="1">
    <location>
        <begin position="1"/>
        <end position="145"/>
    </location>
</feature>
<protein>
    <submittedName>
        <fullName evidence="2">Uncharacterized protein</fullName>
    </submittedName>
</protein>
<dbReference type="Proteomes" id="UP000663846">
    <property type="component" value="Unassembled WGS sequence"/>
</dbReference>
<feature type="non-terminal residue" evidence="2">
    <location>
        <position position="193"/>
    </location>
</feature>
<gene>
    <name evidence="2" type="ORF">RDB_LOCUS144809</name>
</gene>
<sequence>QGNALNAHVTAEEEKKKGTGFGKRTQSAKEKQARLEAIERRLKNIEKTSETKPIPENDLEPEAESDSESESLKETDEIRRKLLADSGTGWKFSTVPDAGPSTSFEDDIINLISDDEGRGSNQAKISPSRKPTPLKKPEPQKQGTCNLLGNMVRNEVGRRKQEQLGLLGSHKLGSGSPIEQFVRQLLGGRTVVK</sequence>
<feature type="compositionally biased region" description="Basic and acidic residues" evidence="1">
    <location>
        <begin position="70"/>
        <end position="83"/>
    </location>
</feature>
<reference evidence="2" key="1">
    <citation type="submission" date="2021-01" db="EMBL/GenBank/DDBJ databases">
        <authorList>
            <person name="Kaushik A."/>
        </authorList>
    </citation>
    <scope>NUCLEOTIDE SEQUENCE</scope>
    <source>
        <strain evidence="2">AG1-1C</strain>
    </source>
</reference>
<name>A0A8H3B8J6_9AGAM</name>
<dbReference type="AlphaFoldDB" id="A0A8H3B8J6"/>
<feature type="compositionally biased region" description="Acidic residues" evidence="1">
    <location>
        <begin position="57"/>
        <end position="69"/>
    </location>
</feature>
<accession>A0A8H3B8J6</accession>
<dbReference type="EMBL" id="CAJMWS010000541">
    <property type="protein sequence ID" value="CAE6450320.1"/>
    <property type="molecule type" value="Genomic_DNA"/>
</dbReference>